<proteinExistence type="predicted"/>
<dbReference type="PANTHER" id="PTHR11993">
    <property type="entry name" value="NADH-UBIQUINONE OXIDOREDUCTASE 49 KDA SUBUNIT"/>
    <property type="match status" value="1"/>
</dbReference>
<dbReference type="InterPro" id="IPR029014">
    <property type="entry name" value="NiFe-Hase_large"/>
</dbReference>
<dbReference type="eggNOG" id="arCOG01548">
    <property type="taxonomic scope" value="Archaea"/>
</dbReference>
<dbReference type="PaxDb" id="224325-AF_1830"/>
<dbReference type="Proteomes" id="UP000002199">
    <property type="component" value="Chromosome"/>
</dbReference>
<feature type="domain" description="NADH-quinone oxidoreductase subunit D" evidence="1">
    <location>
        <begin position="153"/>
        <end position="413"/>
    </location>
</feature>
<protein>
    <submittedName>
        <fullName evidence="2">F420H2:quinone oxidoreductase, 45 kDa subunit (NuoD)</fullName>
    </submittedName>
</protein>
<name>O28445_ARCFU</name>
<evidence type="ECO:0000313" key="2">
    <source>
        <dbReference type="EMBL" id="AAB89420.1"/>
    </source>
</evidence>
<dbReference type="InterPro" id="IPR001135">
    <property type="entry name" value="NADH_Q_OxRdtase_suD"/>
</dbReference>
<dbReference type="KEGG" id="afu:AF_1830"/>
<dbReference type="PIR" id="E69478">
    <property type="entry name" value="E69478"/>
</dbReference>
<evidence type="ECO:0000259" key="1">
    <source>
        <dbReference type="Pfam" id="PF00346"/>
    </source>
</evidence>
<gene>
    <name evidence="2" type="ordered locus">AF_1830</name>
</gene>
<dbReference type="SUPFAM" id="SSF56762">
    <property type="entry name" value="HydB/Nqo4-like"/>
    <property type="match status" value="1"/>
</dbReference>
<reference evidence="2 3" key="1">
    <citation type="journal article" date="1997" name="Nature">
        <title>The complete genome sequence of the hyperthermophilic, sulphate-reducing archaeon Archaeoglobus fulgidus.</title>
        <authorList>
            <person name="Klenk H.P."/>
            <person name="Clayton R.A."/>
            <person name="Tomb J."/>
            <person name="White O."/>
            <person name="Nelson K.E."/>
            <person name="Ketchum K.A."/>
            <person name="Dodson R.J."/>
            <person name="Gwinn M."/>
            <person name="Hickey E.K."/>
            <person name="Peterson J.D."/>
            <person name="Richardson D.L."/>
            <person name="Kerlavage A.R."/>
            <person name="Graham D.E."/>
            <person name="Kyrpides N.C."/>
            <person name="Fleischmann R.D."/>
            <person name="Quackenbush J."/>
            <person name="Lee N.H."/>
            <person name="Sutton G.G."/>
            <person name="Gill S."/>
            <person name="Kirkness E.F."/>
            <person name="Dougherty B.A."/>
            <person name="McKenney K."/>
            <person name="Adams M.D."/>
            <person name="Loftus B."/>
            <person name="Peterson S."/>
            <person name="Reich C.I."/>
            <person name="McNeil L.K."/>
            <person name="Badger J.H."/>
            <person name="Glodek A."/>
            <person name="Zhou L."/>
            <person name="Overbeek R."/>
            <person name="Gocayne J.D."/>
            <person name="Weidman J.F."/>
            <person name="McDonald L."/>
            <person name="Utterback T."/>
            <person name="Cotton M.D."/>
            <person name="Spriggs T."/>
            <person name="Artiach P."/>
            <person name="Kaine B.P."/>
            <person name="Sykes S.M."/>
            <person name="Sadow P.W."/>
            <person name="D'Andrea K.P."/>
            <person name="Bowman C."/>
            <person name="Fujii C."/>
            <person name="Garland S.A."/>
            <person name="Mason T.M."/>
            <person name="Olsen G.J."/>
            <person name="Fraser C.M."/>
            <person name="Smith H.O."/>
            <person name="Woese C.R."/>
            <person name="Venter J.C."/>
        </authorList>
    </citation>
    <scope>NUCLEOTIDE SEQUENCE [LARGE SCALE GENOMIC DNA]</scope>
    <source>
        <strain evidence="3">ATCC 49558 / DSM 4304 / JCM 9628 / NBRC 100126 / VC-16</strain>
    </source>
</reference>
<dbReference type="GO" id="GO:0016651">
    <property type="term" value="F:oxidoreductase activity, acting on NAD(P)H"/>
    <property type="evidence" value="ECO:0007669"/>
    <property type="project" value="InterPro"/>
</dbReference>
<dbReference type="InterPro" id="IPR022885">
    <property type="entry name" value="NDH1_su_D/H"/>
</dbReference>
<organism evidence="2 3">
    <name type="scientific">Archaeoglobus fulgidus (strain ATCC 49558 / DSM 4304 / JCM 9628 / NBRC 100126 / VC-16)</name>
    <dbReference type="NCBI Taxonomy" id="224325"/>
    <lineage>
        <taxon>Archaea</taxon>
        <taxon>Methanobacteriati</taxon>
        <taxon>Methanobacteriota</taxon>
        <taxon>Archaeoglobi</taxon>
        <taxon>Archaeoglobales</taxon>
        <taxon>Archaeoglobaceae</taxon>
        <taxon>Archaeoglobus</taxon>
    </lineage>
</organism>
<dbReference type="EnsemblBacteria" id="AAB89420">
    <property type="protein sequence ID" value="AAB89420"/>
    <property type="gene ID" value="AF_1830"/>
</dbReference>
<dbReference type="EMBL" id="AE000782">
    <property type="protein sequence ID" value="AAB89420.1"/>
    <property type="molecule type" value="Genomic_DNA"/>
</dbReference>
<dbReference type="STRING" id="224325.AF_1830"/>
<accession>O28445</accession>
<dbReference type="GO" id="GO:0051287">
    <property type="term" value="F:NAD binding"/>
    <property type="evidence" value="ECO:0007669"/>
    <property type="project" value="InterPro"/>
</dbReference>
<dbReference type="Gene3D" id="1.10.645.10">
    <property type="entry name" value="Cytochrome-c3 Hydrogenase, chain B"/>
    <property type="match status" value="1"/>
</dbReference>
<keyword evidence="3" id="KW-1185">Reference proteome</keyword>
<dbReference type="Pfam" id="PF00346">
    <property type="entry name" value="Complex1_49kDa"/>
    <property type="match status" value="1"/>
</dbReference>
<dbReference type="GO" id="GO:0048038">
    <property type="term" value="F:quinone binding"/>
    <property type="evidence" value="ECO:0007669"/>
    <property type="project" value="InterPro"/>
</dbReference>
<evidence type="ECO:0000313" key="3">
    <source>
        <dbReference type="Proteomes" id="UP000002199"/>
    </source>
</evidence>
<dbReference type="AlphaFoldDB" id="O28445"/>
<dbReference type="PhylomeDB" id="O28445"/>
<dbReference type="PANTHER" id="PTHR11993:SF10">
    <property type="entry name" value="NADH DEHYDROGENASE [UBIQUINONE] IRON-SULFUR PROTEIN 2, MITOCHONDRIAL"/>
    <property type="match status" value="1"/>
</dbReference>
<dbReference type="HOGENOM" id="CLU_015134_1_2_2"/>
<dbReference type="NCBIfam" id="NF004739">
    <property type="entry name" value="PRK06075.1"/>
    <property type="match status" value="1"/>
</dbReference>
<sequence>MMNMEEYALDIPVEPPRELRSLFIPIPPEYVEDTYRSDDFLVLVGPQHPGSGHMRLIVRVRGDIIQEVIPDPGYVHRSMEKLAENRLYIQNIPLVERPAIMDAPNFNLGYVRAIEEALDIEVPERAKFLRTMLAELGRVGTHLYDAAILAVFLGHTTGFMYPFGLRELICEALVRLTGARFTSSFIIPGGVRRDADDATLKWIYDMTLAMERRLKSFERIFINNPTVIARLQDVGVLSKEEAIKYGVVGPFLRASGVEYDVRKVEPYEAYDDLTWEMPVSDAGDGYARFLVRVNEVGQSLSIIRQCIKEMPEGRVISEQVAENEKDIRGSFFDSLSNIVLPSGEYTTLTEGARGTIIYSIISDGESNVPYRLRIVSPGWLYLRGFMESMKGERLADLQAIYGSFGYFPPEADR</sequence>